<protein>
    <submittedName>
        <fullName evidence="1">Uncharacterized protein</fullName>
    </submittedName>
</protein>
<reference evidence="1 2" key="1">
    <citation type="submission" date="2017-08" db="EMBL/GenBank/DDBJ databases">
        <title>Complete genome sequence of bacteriophage vB_VpaS_KF5.</title>
        <authorList>
            <person name="Yu J."/>
            <person name="Kwak S.-J."/>
            <person name="Lim J.-A."/>
            <person name="Chang H.-J."/>
        </authorList>
    </citation>
    <scope>NUCLEOTIDE SEQUENCE [LARGE SCALE GENOMIC DNA]</scope>
</reference>
<dbReference type="EMBL" id="MF754115">
    <property type="protein sequence ID" value="ATI19407.1"/>
    <property type="molecule type" value="Genomic_DNA"/>
</dbReference>
<name>A0A384X2Z3_9CAUD</name>
<organism evidence="1 2">
    <name type="scientific">Vibrio phage vB_VpaS_KF5</name>
    <dbReference type="NCBI Taxonomy" id="2041476"/>
    <lineage>
        <taxon>Viruses</taxon>
        <taxon>Duplodnaviria</taxon>
        <taxon>Heunggongvirae</taxon>
        <taxon>Uroviricota</taxon>
        <taxon>Caudoviricetes</taxon>
        <taxon>Mardecavirus</taxon>
        <taxon>Mardecavirus SSP002</taxon>
    </lineage>
</organism>
<proteinExistence type="predicted"/>
<sequence>MEVKITGQNPIHKHMYSTFYRGKRFDVNTLTNSVTIATFNDKTGSRFLPVKSSVTKNKVLSAVLQHIAGNKDQ</sequence>
<evidence type="ECO:0000313" key="1">
    <source>
        <dbReference type="EMBL" id="ATI19407.1"/>
    </source>
</evidence>
<evidence type="ECO:0000313" key="2">
    <source>
        <dbReference type="Proteomes" id="UP000257560"/>
    </source>
</evidence>
<accession>A0A384X2Z3</accession>
<dbReference type="Proteomes" id="UP000257560">
    <property type="component" value="Segment"/>
</dbReference>
<gene>
    <name evidence="1" type="ORF">KF5_097</name>
</gene>